<dbReference type="Proteomes" id="UP000594380">
    <property type="component" value="Unassembled WGS sequence"/>
</dbReference>
<comment type="caution">
    <text evidence="2">The sequence shown here is derived from an EMBL/GenBank/DDBJ whole genome shotgun (WGS) entry which is preliminary data.</text>
</comment>
<evidence type="ECO:0000256" key="1">
    <source>
        <dbReference type="SAM" id="MobiDB-lite"/>
    </source>
</evidence>
<dbReference type="RefSeq" id="WP_176107874.1">
    <property type="nucleotide sequence ID" value="NZ_JBNDMD010000002.1"/>
</dbReference>
<proteinExistence type="predicted"/>
<feature type="region of interest" description="Disordered" evidence="1">
    <location>
        <begin position="1"/>
        <end position="67"/>
    </location>
</feature>
<evidence type="ECO:0000313" key="3">
    <source>
        <dbReference type="Proteomes" id="UP000594380"/>
    </source>
</evidence>
<dbReference type="EMBL" id="JAALDK010000001">
    <property type="protein sequence ID" value="NUY01428.1"/>
    <property type="molecule type" value="Genomic_DNA"/>
</dbReference>
<reference evidence="2 3" key="1">
    <citation type="submission" date="2020-02" db="EMBL/GenBank/DDBJ databases">
        <title>Paraburkholderia simonii sp. nov. and Paraburkholderia youngii sp. nov. Brazilian and Mexican Mimosa-associated rhizobia.</title>
        <authorList>
            <person name="Mavima L."/>
            <person name="Beukes C.W."/>
            <person name="Chan W.Y."/>
            <person name="Palmer M."/>
            <person name="De Meyer S.E."/>
            <person name="James E.K."/>
            <person name="Venter S.N."/>
            <person name="Steenkamp E.T."/>
        </authorList>
    </citation>
    <scope>NUCLEOTIDE SEQUENCE [LARGE SCALE GENOMIC DNA]</scope>
    <source>
        <strain evidence="2 3">JPY169</strain>
    </source>
</reference>
<name>A0A7Y6MXZ5_9BURK</name>
<gene>
    <name evidence="2" type="ORF">G5S42_17380</name>
</gene>
<accession>A0A7Y6MXZ5</accession>
<sequence>MKPKATRNRSGKRAHASPDNGANEAVAGAKSVQTAQARRVAAKPRSHKAMPVEASSARAVRHRREPVKQEKVVRDTFTMPRKDYEQLAVLKQRCLDAGMAVKKSELVRAGLLLLASEPTKRLLAAVKAVEPVKTGRPPKSK</sequence>
<feature type="compositionally biased region" description="Basic residues" evidence="1">
    <location>
        <begin position="1"/>
        <end position="15"/>
    </location>
</feature>
<organism evidence="2 3">
    <name type="scientific">Paraburkholderia youngii</name>
    <dbReference type="NCBI Taxonomy" id="2782701"/>
    <lineage>
        <taxon>Bacteria</taxon>
        <taxon>Pseudomonadati</taxon>
        <taxon>Pseudomonadota</taxon>
        <taxon>Betaproteobacteria</taxon>
        <taxon>Burkholderiales</taxon>
        <taxon>Burkholderiaceae</taxon>
        <taxon>Paraburkholderia</taxon>
    </lineage>
</organism>
<evidence type="ECO:0000313" key="2">
    <source>
        <dbReference type="EMBL" id="NUY01428.1"/>
    </source>
</evidence>
<protein>
    <submittedName>
        <fullName evidence="2">Uncharacterized protein</fullName>
    </submittedName>
</protein>
<dbReference type="AlphaFoldDB" id="A0A7Y6MXZ5"/>